<feature type="non-terminal residue" evidence="1">
    <location>
        <position position="1"/>
    </location>
</feature>
<dbReference type="EMBL" id="BARV01028955">
    <property type="protein sequence ID" value="GAI39448.1"/>
    <property type="molecule type" value="Genomic_DNA"/>
</dbReference>
<gene>
    <name evidence="1" type="ORF">S06H3_46248</name>
</gene>
<protein>
    <submittedName>
        <fullName evidence="1">Uncharacterized protein</fullName>
    </submittedName>
</protein>
<reference evidence="1" key="1">
    <citation type="journal article" date="2014" name="Front. Microbiol.">
        <title>High frequency of phylogenetically diverse reductive dehalogenase-homologous genes in deep subseafloor sedimentary metagenomes.</title>
        <authorList>
            <person name="Kawai M."/>
            <person name="Futagami T."/>
            <person name="Toyoda A."/>
            <person name="Takaki Y."/>
            <person name="Nishi S."/>
            <person name="Hori S."/>
            <person name="Arai W."/>
            <person name="Tsubouchi T."/>
            <person name="Morono Y."/>
            <person name="Uchiyama I."/>
            <person name="Ito T."/>
            <person name="Fujiyama A."/>
            <person name="Inagaki F."/>
            <person name="Takami H."/>
        </authorList>
    </citation>
    <scope>NUCLEOTIDE SEQUENCE</scope>
    <source>
        <strain evidence="1">Expedition CK06-06</strain>
    </source>
</reference>
<dbReference type="AlphaFoldDB" id="X1N7A0"/>
<proteinExistence type="predicted"/>
<evidence type="ECO:0000313" key="1">
    <source>
        <dbReference type="EMBL" id="GAI39448.1"/>
    </source>
</evidence>
<sequence length="59" mass="6181">KIAMFDGISLRKDGTGPELVLNGEFDVDTTSWVAEDADLAVEALGAVTSLKVAAFSLKP</sequence>
<accession>X1N7A0</accession>
<organism evidence="1">
    <name type="scientific">marine sediment metagenome</name>
    <dbReference type="NCBI Taxonomy" id="412755"/>
    <lineage>
        <taxon>unclassified sequences</taxon>
        <taxon>metagenomes</taxon>
        <taxon>ecological metagenomes</taxon>
    </lineage>
</organism>
<name>X1N7A0_9ZZZZ</name>
<comment type="caution">
    <text evidence="1">The sequence shown here is derived from an EMBL/GenBank/DDBJ whole genome shotgun (WGS) entry which is preliminary data.</text>
</comment>